<keyword evidence="1" id="KW-1133">Transmembrane helix</keyword>
<name>A0A2M7WW32_UNCKA</name>
<proteinExistence type="predicted"/>
<gene>
    <name evidence="2" type="ORF">CO181_04375</name>
</gene>
<sequence length="208" mass="23430">MQIIKGWPTDKITTWLKSEEGISLIEVLAAVIVLAIASLGLIGLGISATKKSLVSKSKTVSFELLKEGAEAARMIRDNVNNYNPSENNVWGVQKSDKSWEPWLWQSQTGATYYYYPEKQVDNTNHLDGWKLSFRQDQDCDSATDGDKTSLYKNCYRLETPIDNIVFYRQIKISDSPSSTSKKVEVNVGWYEGNKAKKASSSTLLTSWE</sequence>
<feature type="transmembrane region" description="Helical" evidence="1">
    <location>
        <begin position="27"/>
        <end position="48"/>
    </location>
</feature>
<evidence type="ECO:0000313" key="2">
    <source>
        <dbReference type="EMBL" id="PJA37232.1"/>
    </source>
</evidence>
<dbReference type="PROSITE" id="PS00409">
    <property type="entry name" value="PROKAR_NTER_METHYL"/>
    <property type="match status" value="1"/>
</dbReference>
<dbReference type="AlphaFoldDB" id="A0A2M7WW32"/>
<protein>
    <recommendedName>
        <fullName evidence="4">Type IV pilus modification protein PilV</fullName>
    </recommendedName>
</protein>
<organism evidence="2 3">
    <name type="scientific">candidate division WWE3 bacterium CG_4_9_14_3_um_filter_43_9</name>
    <dbReference type="NCBI Taxonomy" id="1975082"/>
    <lineage>
        <taxon>Bacteria</taxon>
        <taxon>Katanobacteria</taxon>
    </lineage>
</organism>
<keyword evidence="1" id="KW-0812">Transmembrane</keyword>
<evidence type="ECO:0008006" key="4">
    <source>
        <dbReference type="Google" id="ProtNLM"/>
    </source>
</evidence>
<accession>A0A2M7WW32</accession>
<comment type="caution">
    <text evidence="2">The sequence shown here is derived from an EMBL/GenBank/DDBJ whole genome shotgun (WGS) entry which is preliminary data.</text>
</comment>
<keyword evidence="1" id="KW-0472">Membrane</keyword>
<dbReference type="InterPro" id="IPR012902">
    <property type="entry name" value="N_methyl_site"/>
</dbReference>
<dbReference type="Proteomes" id="UP000230538">
    <property type="component" value="Unassembled WGS sequence"/>
</dbReference>
<dbReference type="EMBL" id="PFXB01000119">
    <property type="protein sequence ID" value="PJA37232.1"/>
    <property type="molecule type" value="Genomic_DNA"/>
</dbReference>
<evidence type="ECO:0000313" key="3">
    <source>
        <dbReference type="Proteomes" id="UP000230538"/>
    </source>
</evidence>
<evidence type="ECO:0000256" key="1">
    <source>
        <dbReference type="SAM" id="Phobius"/>
    </source>
</evidence>
<reference evidence="3" key="1">
    <citation type="submission" date="2017-09" db="EMBL/GenBank/DDBJ databases">
        <title>Depth-based differentiation of microbial function through sediment-hosted aquifers and enrichment of novel symbionts in the deep terrestrial subsurface.</title>
        <authorList>
            <person name="Probst A.J."/>
            <person name="Ladd B."/>
            <person name="Jarett J.K."/>
            <person name="Geller-Mcgrath D.E."/>
            <person name="Sieber C.M.K."/>
            <person name="Emerson J.B."/>
            <person name="Anantharaman K."/>
            <person name="Thomas B.C."/>
            <person name="Malmstrom R."/>
            <person name="Stieglmeier M."/>
            <person name="Klingl A."/>
            <person name="Woyke T."/>
            <person name="Ryan C.M."/>
            <person name="Banfield J.F."/>
        </authorList>
    </citation>
    <scope>NUCLEOTIDE SEQUENCE [LARGE SCALE GENOMIC DNA]</scope>
</reference>